<sequence length="154" mass="18151">MISLNFNVINNYYWDNNDDPNGLCFVVALEDFEGGEFCFLQLKIIVELKPEQVVAFPFKLLLYSNLSITKGIRFSIVSYVSKSFLEYTKDTKIADTNNDQDFFNAEDLNLKRTSFQKPKKFQTCESDKKLDNRRYDYDLKYARRDLKDEDLLSD</sequence>
<evidence type="ECO:0000313" key="2">
    <source>
        <dbReference type="Proteomes" id="UP000265703"/>
    </source>
</evidence>
<name>A0A397T6N4_9GLOM</name>
<protein>
    <submittedName>
        <fullName evidence="1">Uncharacterized protein</fullName>
    </submittedName>
</protein>
<organism evidence="1 2">
    <name type="scientific">Glomus cerebriforme</name>
    <dbReference type="NCBI Taxonomy" id="658196"/>
    <lineage>
        <taxon>Eukaryota</taxon>
        <taxon>Fungi</taxon>
        <taxon>Fungi incertae sedis</taxon>
        <taxon>Mucoromycota</taxon>
        <taxon>Glomeromycotina</taxon>
        <taxon>Glomeromycetes</taxon>
        <taxon>Glomerales</taxon>
        <taxon>Glomeraceae</taxon>
        <taxon>Glomus</taxon>
    </lineage>
</organism>
<evidence type="ECO:0000313" key="1">
    <source>
        <dbReference type="EMBL" id="RIA91867.1"/>
    </source>
</evidence>
<dbReference type="Gene3D" id="3.60.130.30">
    <property type="match status" value="1"/>
</dbReference>
<keyword evidence="2" id="KW-1185">Reference proteome</keyword>
<proteinExistence type="predicted"/>
<reference evidence="1 2" key="1">
    <citation type="submission" date="2018-06" db="EMBL/GenBank/DDBJ databases">
        <title>Comparative genomics reveals the genomic features of Rhizophagus irregularis, R. cerebriforme, R. diaphanum and Gigaspora rosea, and their symbiotic lifestyle signature.</title>
        <authorList>
            <person name="Morin E."/>
            <person name="San Clemente H."/>
            <person name="Chen E.C.H."/>
            <person name="De La Providencia I."/>
            <person name="Hainaut M."/>
            <person name="Kuo A."/>
            <person name="Kohler A."/>
            <person name="Murat C."/>
            <person name="Tang N."/>
            <person name="Roy S."/>
            <person name="Loubradou J."/>
            <person name="Henrissat B."/>
            <person name="Grigoriev I.V."/>
            <person name="Corradi N."/>
            <person name="Roux C."/>
            <person name="Martin F.M."/>
        </authorList>
    </citation>
    <scope>NUCLEOTIDE SEQUENCE [LARGE SCALE GENOMIC DNA]</scope>
    <source>
        <strain evidence="1 2">DAOM 227022</strain>
    </source>
</reference>
<dbReference type="OrthoDB" id="3249298at2759"/>
<accession>A0A397T6N4</accession>
<dbReference type="AlphaFoldDB" id="A0A397T6N4"/>
<dbReference type="Proteomes" id="UP000265703">
    <property type="component" value="Unassembled WGS sequence"/>
</dbReference>
<dbReference type="EMBL" id="QKYT01000140">
    <property type="protein sequence ID" value="RIA91867.1"/>
    <property type="molecule type" value="Genomic_DNA"/>
</dbReference>
<comment type="caution">
    <text evidence="1">The sequence shown here is derived from an EMBL/GenBank/DDBJ whole genome shotgun (WGS) entry which is preliminary data.</text>
</comment>
<gene>
    <name evidence="1" type="ORF">C1645_821415</name>
</gene>